<sequence length="148" mass="16321">MEEQGETSCSGDGGFEVRTMMETTGFEQGSGFDDGGWTEQLWLLTEPSCSPVHGLTGWFEPIFRTLVTRNLLSKKFDSLENYNEITAATLVSTGPEIHTFYLPIGEVTITLEDVTHILGLLINGDSMTGTTDSSHEFLVDNYVVVFGR</sequence>
<dbReference type="Proteomes" id="UP000289738">
    <property type="component" value="Chromosome A10"/>
</dbReference>
<evidence type="ECO:0000313" key="2">
    <source>
        <dbReference type="EMBL" id="RYR34031.1"/>
    </source>
</evidence>
<dbReference type="Pfam" id="PF10536">
    <property type="entry name" value="PMD"/>
    <property type="match status" value="1"/>
</dbReference>
<name>A0A445B5W1_ARAHY</name>
<evidence type="ECO:0000313" key="3">
    <source>
        <dbReference type="Proteomes" id="UP000289738"/>
    </source>
</evidence>
<protein>
    <recommendedName>
        <fullName evidence="1">Aminotransferase-like plant mobile domain-containing protein</fullName>
    </recommendedName>
</protein>
<comment type="caution">
    <text evidence="2">The sequence shown here is derived from an EMBL/GenBank/DDBJ whole genome shotgun (WGS) entry which is preliminary data.</text>
</comment>
<proteinExistence type="predicted"/>
<evidence type="ECO:0000259" key="1">
    <source>
        <dbReference type="Pfam" id="PF10536"/>
    </source>
</evidence>
<accession>A0A445B5W1</accession>
<reference evidence="2 3" key="1">
    <citation type="submission" date="2019-01" db="EMBL/GenBank/DDBJ databases">
        <title>Sequencing of cultivated peanut Arachis hypogaea provides insights into genome evolution and oil improvement.</title>
        <authorList>
            <person name="Chen X."/>
        </authorList>
    </citation>
    <scope>NUCLEOTIDE SEQUENCE [LARGE SCALE GENOMIC DNA]</scope>
    <source>
        <strain evidence="3">cv. Fuhuasheng</strain>
        <tissue evidence="2">Leaves</tissue>
    </source>
</reference>
<dbReference type="InterPro" id="IPR019557">
    <property type="entry name" value="AminoTfrase-like_pln_mobile"/>
</dbReference>
<dbReference type="AlphaFoldDB" id="A0A445B5W1"/>
<feature type="domain" description="Aminotransferase-like plant mobile" evidence="1">
    <location>
        <begin position="95"/>
        <end position="135"/>
    </location>
</feature>
<organism evidence="2 3">
    <name type="scientific">Arachis hypogaea</name>
    <name type="common">Peanut</name>
    <dbReference type="NCBI Taxonomy" id="3818"/>
    <lineage>
        <taxon>Eukaryota</taxon>
        <taxon>Viridiplantae</taxon>
        <taxon>Streptophyta</taxon>
        <taxon>Embryophyta</taxon>
        <taxon>Tracheophyta</taxon>
        <taxon>Spermatophyta</taxon>
        <taxon>Magnoliopsida</taxon>
        <taxon>eudicotyledons</taxon>
        <taxon>Gunneridae</taxon>
        <taxon>Pentapetalae</taxon>
        <taxon>rosids</taxon>
        <taxon>fabids</taxon>
        <taxon>Fabales</taxon>
        <taxon>Fabaceae</taxon>
        <taxon>Papilionoideae</taxon>
        <taxon>50 kb inversion clade</taxon>
        <taxon>dalbergioids sensu lato</taxon>
        <taxon>Dalbergieae</taxon>
        <taxon>Pterocarpus clade</taxon>
        <taxon>Arachis</taxon>
    </lineage>
</organism>
<gene>
    <name evidence="2" type="ORF">Ahy_A10g048749</name>
</gene>
<keyword evidence="3" id="KW-1185">Reference proteome</keyword>
<dbReference type="EMBL" id="SDMP01000010">
    <property type="protein sequence ID" value="RYR34031.1"/>
    <property type="molecule type" value="Genomic_DNA"/>
</dbReference>